<evidence type="ECO:0000256" key="9">
    <source>
        <dbReference type="ARBA" id="ARBA00023180"/>
    </source>
</evidence>
<dbReference type="Gene3D" id="3.40.190.10">
    <property type="entry name" value="Periplasmic binding protein-like II"/>
    <property type="match status" value="1"/>
</dbReference>
<comment type="similarity">
    <text evidence="2">Belongs to the glutamate-gated ion channel (TC 1.A.10.1) family.</text>
</comment>
<protein>
    <submittedName>
        <fullName evidence="15">Glutamate receptor</fullName>
    </submittedName>
</protein>
<organism evidence="15 16">
    <name type="scientific">Tropilaelaps mercedesae</name>
    <dbReference type="NCBI Taxonomy" id="418985"/>
    <lineage>
        <taxon>Eukaryota</taxon>
        <taxon>Metazoa</taxon>
        <taxon>Ecdysozoa</taxon>
        <taxon>Arthropoda</taxon>
        <taxon>Chelicerata</taxon>
        <taxon>Arachnida</taxon>
        <taxon>Acari</taxon>
        <taxon>Parasitiformes</taxon>
        <taxon>Mesostigmata</taxon>
        <taxon>Gamasina</taxon>
        <taxon>Dermanyssoidea</taxon>
        <taxon>Laelapidae</taxon>
        <taxon>Tropilaelaps</taxon>
    </lineage>
</organism>
<evidence type="ECO:0000256" key="2">
    <source>
        <dbReference type="ARBA" id="ARBA00008685"/>
    </source>
</evidence>
<keyword evidence="3" id="KW-0813">Transport</keyword>
<dbReference type="InParanoid" id="A0A1V9XZ78"/>
<dbReference type="Proteomes" id="UP000192247">
    <property type="component" value="Unassembled WGS sequence"/>
</dbReference>
<keyword evidence="7 12" id="KW-0472">Membrane</keyword>
<dbReference type="InterPro" id="IPR001320">
    <property type="entry name" value="Iontro_rcpt_C"/>
</dbReference>
<comment type="subcellular location">
    <subcellularLocation>
        <location evidence="1">Membrane</location>
        <topology evidence="1">Multi-pass membrane protein</topology>
    </subcellularLocation>
</comment>
<dbReference type="EMBL" id="MNPL01001856">
    <property type="protein sequence ID" value="OQR78752.1"/>
    <property type="molecule type" value="Genomic_DNA"/>
</dbReference>
<keyword evidence="9" id="KW-0325">Glycoprotein</keyword>
<sequence>MTINFARESVIDFTKPFMNLGIQILFKLPSGMPVKLFSFMSPLDTYIWMYVLCAYVLVSCTMFLVARFSPYEWKDPHPCVKESGLMENQFSLGEYYHLYCVEIVGATAEE</sequence>
<evidence type="ECO:0000256" key="5">
    <source>
        <dbReference type="ARBA" id="ARBA00022989"/>
    </source>
</evidence>
<dbReference type="GO" id="GO:0016020">
    <property type="term" value="C:membrane"/>
    <property type="evidence" value="ECO:0007669"/>
    <property type="project" value="UniProtKB-SubCell"/>
</dbReference>
<comment type="caution">
    <text evidence="15">The sequence shown here is derived from an EMBL/GenBank/DDBJ whole genome shotgun (WGS) entry which is preliminary data.</text>
</comment>
<keyword evidence="11" id="KW-0407">Ion channel</keyword>
<evidence type="ECO:0000259" key="14">
    <source>
        <dbReference type="Pfam" id="PF10613"/>
    </source>
</evidence>
<dbReference type="PANTHER" id="PTHR18966">
    <property type="entry name" value="IONOTROPIC GLUTAMATE RECEPTOR"/>
    <property type="match status" value="1"/>
</dbReference>
<evidence type="ECO:0000256" key="7">
    <source>
        <dbReference type="ARBA" id="ARBA00023136"/>
    </source>
</evidence>
<proteinExistence type="inferred from homology"/>
<keyword evidence="4 12" id="KW-0812">Transmembrane</keyword>
<name>A0A1V9XZ78_9ACAR</name>
<evidence type="ECO:0000313" key="16">
    <source>
        <dbReference type="Proteomes" id="UP000192247"/>
    </source>
</evidence>
<evidence type="ECO:0000259" key="13">
    <source>
        <dbReference type="Pfam" id="PF00060"/>
    </source>
</evidence>
<keyword evidence="10" id="KW-1071">Ligand-gated ion channel</keyword>
<evidence type="ECO:0000256" key="3">
    <source>
        <dbReference type="ARBA" id="ARBA00022448"/>
    </source>
</evidence>
<dbReference type="GO" id="GO:0015276">
    <property type="term" value="F:ligand-gated monoatomic ion channel activity"/>
    <property type="evidence" value="ECO:0007669"/>
    <property type="project" value="InterPro"/>
</dbReference>
<dbReference type="Pfam" id="PF10613">
    <property type="entry name" value="Lig_chan-Glu_bd"/>
    <property type="match status" value="1"/>
</dbReference>
<keyword evidence="16" id="KW-1185">Reference proteome</keyword>
<gene>
    <name evidence="15" type="ORF">BIW11_02676</name>
</gene>
<dbReference type="Gene3D" id="1.10.287.70">
    <property type="match status" value="1"/>
</dbReference>
<feature type="domain" description="Ionotropic glutamate receptor C-terminal" evidence="13">
    <location>
        <begin position="46"/>
        <end position="100"/>
    </location>
</feature>
<evidence type="ECO:0000256" key="6">
    <source>
        <dbReference type="ARBA" id="ARBA00023065"/>
    </source>
</evidence>
<evidence type="ECO:0000256" key="10">
    <source>
        <dbReference type="ARBA" id="ARBA00023286"/>
    </source>
</evidence>
<dbReference type="SUPFAM" id="SSF53850">
    <property type="entry name" value="Periplasmic binding protein-like II"/>
    <property type="match status" value="1"/>
</dbReference>
<evidence type="ECO:0000256" key="12">
    <source>
        <dbReference type="SAM" id="Phobius"/>
    </source>
</evidence>
<evidence type="ECO:0000256" key="11">
    <source>
        <dbReference type="ARBA" id="ARBA00023303"/>
    </source>
</evidence>
<keyword evidence="6" id="KW-0406">Ion transport</keyword>
<dbReference type="OrthoDB" id="5984008at2759"/>
<dbReference type="InterPro" id="IPR015683">
    <property type="entry name" value="Ionotropic_Glu_rcpt"/>
</dbReference>
<feature type="domain" description="Ionotropic glutamate receptor L-glutamate and glycine-binding" evidence="14">
    <location>
        <begin position="1"/>
        <end position="29"/>
    </location>
</feature>
<dbReference type="AlphaFoldDB" id="A0A1V9XZ78"/>
<reference evidence="15 16" key="1">
    <citation type="journal article" date="2017" name="Gigascience">
        <title>Draft genome of the honey bee ectoparasitic mite, Tropilaelaps mercedesae, is shaped by the parasitic life history.</title>
        <authorList>
            <person name="Dong X."/>
            <person name="Armstrong S.D."/>
            <person name="Xia D."/>
            <person name="Makepeace B.L."/>
            <person name="Darby A.C."/>
            <person name="Kadowaki T."/>
        </authorList>
    </citation>
    <scope>NUCLEOTIDE SEQUENCE [LARGE SCALE GENOMIC DNA]</scope>
    <source>
        <strain evidence="15">Wuxi-XJTLU</strain>
    </source>
</reference>
<feature type="transmembrane region" description="Helical" evidence="12">
    <location>
        <begin position="47"/>
        <end position="66"/>
    </location>
</feature>
<accession>A0A1V9XZ78</accession>
<dbReference type="InterPro" id="IPR019594">
    <property type="entry name" value="Glu/Gly-bd"/>
</dbReference>
<evidence type="ECO:0000256" key="4">
    <source>
        <dbReference type="ARBA" id="ARBA00022692"/>
    </source>
</evidence>
<evidence type="ECO:0000256" key="8">
    <source>
        <dbReference type="ARBA" id="ARBA00023170"/>
    </source>
</evidence>
<dbReference type="Pfam" id="PF00060">
    <property type="entry name" value="Lig_chan"/>
    <property type="match status" value="1"/>
</dbReference>
<evidence type="ECO:0000256" key="1">
    <source>
        <dbReference type="ARBA" id="ARBA00004141"/>
    </source>
</evidence>
<keyword evidence="8 15" id="KW-0675">Receptor</keyword>
<dbReference type="STRING" id="418985.A0A1V9XZ78"/>
<keyword evidence="5 12" id="KW-1133">Transmembrane helix</keyword>
<evidence type="ECO:0000313" key="15">
    <source>
        <dbReference type="EMBL" id="OQR78752.1"/>
    </source>
</evidence>